<dbReference type="InterPro" id="IPR037256">
    <property type="entry name" value="ASC_dom_sf"/>
</dbReference>
<evidence type="ECO:0000256" key="1">
    <source>
        <dbReference type="ARBA" id="ARBA00010926"/>
    </source>
</evidence>
<comment type="similarity">
    <text evidence="1">Belongs to the 5'-AMP-activated protein kinase beta subunit family.</text>
</comment>
<evidence type="ECO:0000313" key="4">
    <source>
        <dbReference type="EMBL" id="KAL2520216.1"/>
    </source>
</evidence>
<dbReference type="PANTHER" id="PTHR46316">
    <property type="entry name" value="SNF1-RELATED PROTEIN KINASE REGULATORY SUBUNIT BETA-1"/>
    <property type="match status" value="1"/>
</dbReference>
<dbReference type="Proteomes" id="UP001604277">
    <property type="component" value="Unassembled WGS sequence"/>
</dbReference>
<comment type="caution">
    <text evidence="4">The sequence shown here is derived from an EMBL/GenBank/DDBJ whole genome shotgun (WGS) entry which is preliminary data.</text>
</comment>
<sequence>MGNTTGREGGGAASENSNHAPTSRIGSADLMASSPPPNRRPSDLPCEADQTGCVCNILDVHDYVSENLDSVAEFEAPQSPEASYSQAFPGEENFAKDPVAVPPQLHLPVLDSENSHEIAASSTPKHMVLNHLFIQNKRKDGRLSPWLLLV</sequence>
<dbReference type="PANTHER" id="PTHR46316:SF9">
    <property type="entry name" value="SNF1-RELATED PROTEIN KINASE REGULATORY SUBUNIT BETA-1"/>
    <property type="match status" value="1"/>
</dbReference>
<feature type="domain" description="Association with the SNF1 complex (ASC)" evidence="3">
    <location>
        <begin position="94"/>
        <end position="139"/>
    </location>
</feature>
<dbReference type="GO" id="GO:0005737">
    <property type="term" value="C:cytoplasm"/>
    <property type="evidence" value="ECO:0007669"/>
    <property type="project" value="UniProtKB-ARBA"/>
</dbReference>
<protein>
    <submittedName>
        <fullName evidence="4">SNF1-related protein kinase regulatory subunit beta-1</fullName>
    </submittedName>
</protein>
<feature type="compositionally biased region" description="Polar residues" evidence="2">
    <location>
        <begin position="14"/>
        <end position="25"/>
    </location>
</feature>
<feature type="region of interest" description="Disordered" evidence="2">
    <location>
        <begin position="74"/>
        <end position="98"/>
    </location>
</feature>
<organism evidence="4 5">
    <name type="scientific">Forsythia ovata</name>
    <dbReference type="NCBI Taxonomy" id="205694"/>
    <lineage>
        <taxon>Eukaryota</taxon>
        <taxon>Viridiplantae</taxon>
        <taxon>Streptophyta</taxon>
        <taxon>Embryophyta</taxon>
        <taxon>Tracheophyta</taxon>
        <taxon>Spermatophyta</taxon>
        <taxon>Magnoliopsida</taxon>
        <taxon>eudicotyledons</taxon>
        <taxon>Gunneridae</taxon>
        <taxon>Pentapetalae</taxon>
        <taxon>asterids</taxon>
        <taxon>lamiids</taxon>
        <taxon>Lamiales</taxon>
        <taxon>Oleaceae</taxon>
        <taxon>Forsythieae</taxon>
        <taxon>Forsythia</taxon>
    </lineage>
</organism>
<evidence type="ECO:0000256" key="2">
    <source>
        <dbReference type="SAM" id="MobiDB-lite"/>
    </source>
</evidence>
<proteinExistence type="inferred from homology"/>
<gene>
    <name evidence="4" type="ORF">Fot_24139</name>
</gene>
<dbReference type="Gene3D" id="6.20.250.60">
    <property type="match status" value="1"/>
</dbReference>
<dbReference type="EMBL" id="JBFOLJ010000007">
    <property type="protein sequence ID" value="KAL2520216.1"/>
    <property type="molecule type" value="Genomic_DNA"/>
</dbReference>
<name>A0ABD1U5C5_9LAMI</name>
<accession>A0ABD1U5C5</accession>
<feature type="region of interest" description="Disordered" evidence="2">
    <location>
        <begin position="1"/>
        <end position="46"/>
    </location>
</feature>
<dbReference type="InterPro" id="IPR006828">
    <property type="entry name" value="ASC_dom"/>
</dbReference>
<reference evidence="5" key="1">
    <citation type="submission" date="2024-07" db="EMBL/GenBank/DDBJ databases">
        <title>Two chromosome-level genome assemblies of Korean endemic species Abeliophyllum distichum and Forsythia ovata (Oleaceae).</title>
        <authorList>
            <person name="Jang H."/>
        </authorList>
    </citation>
    <scope>NUCLEOTIDE SEQUENCE [LARGE SCALE GENOMIC DNA]</scope>
</reference>
<evidence type="ECO:0000259" key="3">
    <source>
        <dbReference type="Pfam" id="PF04739"/>
    </source>
</evidence>
<dbReference type="SUPFAM" id="SSF160219">
    <property type="entry name" value="AMPKBI-like"/>
    <property type="match status" value="1"/>
</dbReference>
<dbReference type="InterPro" id="IPR043554">
    <property type="entry name" value="KINB"/>
</dbReference>
<evidence type="ECO:0000313" key="5">
    <source>
        <dbReference type="Proteomes" id="UP001604277"/>
    </source>
</evidence>
<keyword evidence="5" id="KW-1185">Reference proteome</keyword>
<dbReference type="Pfam" id="PF04739">
    <property type="entry name" value="AMPKBI"/>
    <property type="match status" value="1"/>
</dbReference>
<dbReference type="AlphaFoldDB" id="A0ABD1U5C5"/>